<gene>
    <name evidence="1" type="ORF">H5410_059213</name>
</gene>
<dbReference type="AlphaFoldDB" id="A0A9J5W247"/>
<name>A0A9J5W247_SOLCO</name>
<comment type="caution">
    <text evidence="1">The sequence shown here is derived from an EMBL/GenBank/DDBJ whole genome shotgun (WGS) entry which is preliminary data.</text>
</comment>
<organism evidence="1 2">
    <name type="scientific">Solanum commersonii</name>
    <name type="common">Commerson's wild potato</name>
    <name type="synonym">Commerson's nightshade</name>
    <dbReference type="NCBI Taxonomy" id="4109"/>
    <lineage>
        <taxon>Eukaryota</taxon>
        <taxon>Viridiplantae</taxon>
        <taxon>Streptophyta</taxon>
        <taxon>Embryophyta</taxon>
        <taxon>Tracheophyta</taxon>
        <taxon>Spermatophyta</taxon>
        <taxon>Magnoliopsida</taxon>
        <taxon>eudicotyledons</taxon>
        <taxon>Gunneridae</taxon>
        <taxon>Pentapetalae</taxon>
        <taxon>asterids</taxon>
        <taxon>lamiids</taxon>
        <taxon>Solanales</taxon>
        <taxon>Solanaceae</taxon>
        <taxon>Solanoideae</taxon>
        <taxon>Solaneae</taxon>
        <taxon>Solanum</taxon>
    </lineage>
</organism>
<keyword evidence="2" id="KW-1185">Reference proteome</keyword>
<evidence type="ECO:0000313" key="1">
    <source>
        <dbReference type="EMBL" id="KAG5569447.1"/>
    </source>
</evidence>
<sequence>MCGRHTSHKDGPVIYHVSELETADFSAIRKKKCSHLSALSFGSTQSFPRLKIWGVRHQFLMVSGEL</sequence>
<protein>
    <submittedName>
        <fullName evidence="1">Uncharacterized protein</fullName>
    </submittedName>
</protein>
<evidence type="ECO:0000313" key="2">
    <source>
        <dbReference type="Proteomes" id="UP000824120"/>
    </source>
</evidence>
<dbReference type="EMBL" id="JACXVP010000012">
    <property type="protein sequence ID" value="KAG5569447.1"/>
    <property type="molecule type" value="Genomic_DNA"/>
</dbReference>
<reference evidence="1 2" key="1">
    <citation type="submission" date="2020-09" db="EMBL/GenBank/DDBJ databases">
        <title>De no assembly of potato wild relative species, Solanum commersonii.</title>
        <authorList>
            <person name="Cho K."/>
        </authorList>
    </citation>
    <scope>NUCLEOTIDE SEQUENCE [LARGE SCALE GENOMIC DNA]</scope>
    <source>
        <strain evidence="1">LZ3.2</strain>
        <tissue evidence="1">Leaf</tissue>
    </source>
</reference>
<dbReference type="Proteomes" id="UP000824120">
    <property type="component" value="Chromosome 12"/>
</dbReference>
<accession>A0A9J5W247</accession>
<proteinExistence type="predicted"/>
<feature type="non-terminal residue" evidence="1">
    <location>
        <position position="1"/>
    </location>
</feature>